<dbReference type="Proteomes" id="UP000503462">
    <property type="component" value="Chromosome 3"/>
</dbReference>
<dbReference type="GO" id="GO:0008252">
    <property type="term" value="F:nucleotidase activity"/>
    <property type="evidence" value="ECO:0007669"/>
    <property type="project" value="InterPro"/>
</dbReference>
<dbReference type="AlphaFoldDB" id="A0A6H0XVS8"/>
<evidence type="ECO:0000313" key="5">
    <source>
        <dbReference type="EMBL" id="QIW98871.1"/>
    </source>
</evidence>
<dbReference type="InterPro" id="IPR030048">
    <property type="entry name" value="SurE"/>
</dbReference>
<dbReference type="PANTHER" id="PTHR30457">
    <property type="entry name" value="5'-NUCLEOTIDASE SURE"/>
    <property type="match status" value="1"/>
</dbReference>
<keyword evidence="3" id="KW-0378">Hydrolase</keyword>
<evidence type="ECO:0000256" key="3">
    <source>
        <dbReference type="ARBA" id="ARBA00022801"/>
    </source>
</evidence>
<evidence type="ECO:0000259" key="4">
    <source>
        <dbReference type="Pfam" id="PF01975"/>
    </source>
</evidence>
<accession>A0A6H0XVS8</accession>
<dbReference type="SUPFAM" id="SSF64167">
    <property type="entry name" value="SurE-like"/>
    <property type="match status" value="1"/>
</dbReference>
<organism evidence="5 6">
    <name type="scientific">Peltaster fructicola</name>
    <dbReference type="NCBI Taxonomy" id="286661"/>
    <lineage>
        <taxon>Eukaryota</taxon>
        <taxon>Fungi</taxon>
        <taxon>Dikarya</taxon>
        <taxon>Ascomycota</taxon>
        <taxon>Pezizomycotina</taxon>
        <taxon>Dothideomycetes</taxon>
        <taxon>Dothideomycetes incertae sedis</taxon>
        <taxon>Peltaster</taxon>
    </lineage>
</organism>
<dbReference type="OrthoDB" id="4018688at2759"/>
<dbReference type="InterPro" id="IPR036523">
    <property type="entry name" value="SurE-like_sf"/>
</dbReference>
<dbReference type="GO" id="GO:0046872">
    <property type="term" value="F:metal ion binding"/>
    <property type="evidence" value="ECO:0007669"/>
    <property type="project" value="UniProtKB-KW"/>
</dbReference>
<evidence type="ECO:0000256" key="2">
    <source>
        <dbReference type="ARBA" id="ARBA00022723"/>
    </source>
</evidence>
<dbReference type="Pfam" id="PF01975">
    <property type="entry name" value="SurE"/>
    <property type="match status" value="1"/>
</dbReference>
<comment type="similarity">
    <text evidence="1">Belongs to the SurE nucleotidase family.</text>
</comment>
<feature type="domain" description="Survival protein SurE-like phosphatase/nucleotidase" evidence="4">
    <location>
        <begin position="16"/>
        <end position="209"/>
    </location>
</feature>
<dbReference type="InterPro" id="IPR002828">
    <property type="entry name" value="SurE-like_Pase/nucleotidase"/>
</dbReference>
<evidence type="ECO:0000313" key="6">
    <source>
        <dbReference type="Proteomes" id="UP000503462"/>
    </source>
</evidence>
<name>A0A6H0XVS8_9PEZI</name>
<keyword evidence="6" id="KW-1185">Reference proteome</keyword>
<dbReference type="EMBL" id="CP051141">
    <property type="protein sequence ID" value="QIW98871.1"/>
    <property type="molecule type" value="Genomic_DNA"/>
</dbReference>
<dbReference type="Gene3D" id="3.40.1210.10">
    <property type="entry name" value="Survival protein SurE-like phosphatase/nucleotidase"/>
    <property type="match status" value="1"/>
</dbReference>
<evidence type="ECO:0000256" key="1">
    <source>
        <dbReference type="ARBA" id="ARBA00011062"/>
    </source>
</evidence>
<dbReference type="PANTHER" id="PTHR30457:SF0">
    <property type="entry name" value="PHOSPHATASE, PUTATIVE (AFU_ORTHOLOGUE AFUA_4G01070)-RELATED"/>
    <property type="match status" value="1"/>
</dbReference>
<keyword evidence="2" id="KW-0479">Metal-binding</keyword>
<protein>
    <recommendedName>
        <fullName evidence="4">Survival protein SurE-like phosphatase/nucleotidase domain-containing protein</fullName>
    </recommendedName>
</protein>
<gene>
    <name evidence="5" type="ORF">AMS68_004389</name>
</gene>
<sequence length="294" mass="30664">MHIIPVLSGAAKLAKVLISNDDGWAELNIRALYDALDTAGFSSVISAPAINKSGTGSLDTPARELGPSGCEFGSCPPYSPAVGLNSSMTRFNYVSSYPVTSVKYGIEVVAPTTFGGPPDIVVTGVNVGCNLDVAVLGSGTVGAACEAAKQGIPAIAFSGCTGSQISWEEKDPGYSTVYANLSSKIAEELVSYGKPYLPRNIWLNVNYGESSSSCSSSNDFKFVLSRILPAIPIITKEDLLICDNNGRLPTERMVVKTPGCFASISVGEASTKSTADAHTQAVVYNKLRSSGTQA</sequence>
<reference evidence="5 6" key="1">
    <citation type="journal article" date="2016" name="Sci. Rep.">
        <title>Peltaster fructicola genome reveals evolution from an invasive phytopathogen to an ectophytic parasite.</title>
        <authorList>
            <person name="Xu C."/>
            <person name="Chen H."/>
            <person name="Gleason M.L."/>
            <person name="Xu J.R."/>
            <person name="Liu H."/>
            <person name="Zhang R."/>
            <person name="Sun G."/>
        </authorList>
    </citation>
    <scope>NUCLEOTIDE SEQUENCE [LARGE SCALE GENOMIC DNA]</scope>
    <source>
        <strain evidence="5 6">LNHT1506</strain>
    </source>
</reference>
<proteinExistence type="inferred from homology"/>